<evidence type="ECO:0000256" key="13">
    <source>
        <dbReference type="ARBA" id="ARBA00023075"/>
    </source>
</evidence>
<dbReference type="EMBL" id="FJ595958">
    <property type="protein sequence ID" value="ACL36034.1"/>
    <property type="molecule type" value="Genomic_DNA"/>
</dbReference>
<gene>
    <name evidence="21" type="primary">nad2</name>
</gene>
<evidence type="ECO:0000256" key="19">
    <source>
        <dbReference type="SAM" id="SignalP"/>
    </source>
</evidence>
<sequence length="321" mass="35133">MSMRNNMFSWCLIFTSVLVCATAPNLFGIWVGMEVNLFGALLFLVNNKKSTVTAGFKYYFSQCFGSSLIIMGIVVAHWTANISVITLVMCGLGMKMGAAPFHFWVVEVLDSARPSCMWVILTINKFIPLYTMCNSGYTGGYLVGMSAMSALVGSICGMGAVRLSRFIGYSSISNTGWSLAACMLGPEVFLWFILAYWVSLGGFLSLMGGDGFLYCVSGGSVRRPPFSVGVCVWLLALGGFPPFAGFFAKAVVFIVIFEFIPWLGLFLAVSTTISWGYYLFVFSFSIICGSKSVYSKWSDRSMVVAPLMGVIYCKNALTFFM</sequence>
<keyword evidence="5" id="KW-0813">Transport</keyword>
<feature type="transmembrane region" description="Helical" evidence="18">
    <location>
        <begin position="58"/>
        <end position="78"/>
    </location>
</feature>
<evidence type="ECO:0000256" key="17">
    <source>
        <dbReference type="ARBA" id="ARBA00049551"/>
    </source>
</evidence>
<feature type="signal peptide" evidence="19">
    <location>
        <begin position="1"/>
        <end position="21"/>
    </location>
</feature>
<dbReference type="EC" id="7.1.1.2" evidence="3"/>
<comment type="similarity">
    <text evidence="2">Belongs to the complex I subunit 2 family.</text>
</comment>
<feature type="transmembrane region" description="Helical" evidence="18">
    <location>
        <begin position="143"/>
        <end position="164"/>
    </location>
</feature>
<evidence type="ECO:0000256" key="18">
    <source>
        <dbReference type="SAM" id="Phobius"/>
    </source>
</evidence>
<dbReference type="GO" id="GO:0008137">
    <property type="term" value="F:NADH dehydrogenase (ubiquinone) activity"/>
    <property type="evidence" value="ECO:0007669"/>
    <property type="project" value="UniProtKB-EC"/>
</dbReference>
<evidence type="ECO:0000313" key="21">
    <source>
        <dbReference type="EMBL" id="ACL36034.1"/>
    </source>
</evidence>
<organism evidence="21">
    <name type="scientific">Mimachlamys nobilis</name>
    <name type="common">Noble scallop</name>
    <name type="synonym">Chlamys nobilis</name>
    <dbReference type="NCBI Taxonomy" id="106276"/>
    <lineage>
        <taxon>Eukaryota</taxon>
        <taxon>Metazoa</taxon>
        <taxon>Spiralia</taxon>
        <taxon>Lophotrochozoa</taxon>
        <taxon>Mollusca</taxon>
        <taxon>Bivalvia</taxon>
        <taxon>Autobranchia</taxon>
        <taxon>Pteriomorphia</taxon>
        <taxon>Pectinida</taxon>
        <taxon>Pectinoidea</taxon>
        <taxon>Pectinidae</taxon>
        <taxon>Mimachlamys</taxon>
    </lineage>
</organism>
<feature type="transmembrane region" description="Helical" evidence="18">
    <location>
        <begin position="226"/>
        <end position="243"/>
    </location>
</feature>
<feature type="transmembrane region" description="Helical" evidence="18">
    <location>
        <begin position="176"/>
        <end position="198"/>
    </location>
</feature>
<evidence type="ECO:0000256" key="8">
    <source>
        <dbReference type="ARBA" id="ARBA00022792"/>
    </source>
</evidence>
<keyword evidence="19" id="KW-0732">Signal</keyword>
<keyword evidence="11 18" id="KW-1133">Transmembrane helix</keyword>
<protein>
    <recommendedName>
        <fullName evidence="4">NADH-ubiquinone oxidoreductase chain 2</fullName>
        <ecNumber evidence="3">7.1.1.2</ecNumber>
    </recommendedName>
    <alternativeName>
        <fullName evidence="16">NADH dehydrogenase subunit 2</fullName>
    </alternativeName>
</protein>
<evidence type="ECO:0000256" key="10">
    <source>
        <dbReference type="ARBA" id="ARBA00022982"/>
    </source>
</evidence>
<feature type="transmembrane region" description="Helical" evidence="18">
    <location>
        <begin position="84"/>
        <end position="106"/>
    </location>
</feature>
<dbReference type="InterPro" id="IPR050175">
    <property type="entry name" value="Complex_I_Subunit_2"/>
</dbReference>
<dbReference type="GO" id="GO:0006120">
    <property type="term" value="P:mitochondrial electron transport, NADH to ubiquinone"/>
    <property type="evidence" value="ECO:0007669"/>
    <property type="project" value="TreeGrafter"/>
</dbReference>
<name>C4NTM9_MIMNO</name>
<keyword evidence="8" id="KW-0999">Mitochondrion inner membrane</keyword>
<evidence type="ECO:0000256" key="15">
    <source>
        <dbReference type="ARBA" id="ARBA00023136"/>
    </source>
</evidence>
<comment type="catalytic activity">
    <reaction evidence="17">
        <text>a ubiquinone + NADH + 5 H(+)(in) = a ubiquinol + NAD(+) + 4 H(+)(out)</text>
        <dbReference type="Rhea" id="RHEA:29091"/>
        <dbReference type="Rhea" id="RHEA-COMP:9565"/>
        <dbReference type="Rhea" id="RHEA-COMP:9566"/>
        <dbReference type="ChEBI" id="CHEBI:15378"/>
        <dbReference type="ChEBI" id="CHEBI:16389"/>
        <dbReference type="ChEBI" id="CHEBI:17976"/>
        <dbReference type="ChEBI" id="CHEBI:57540"/>
        <dbReference type="ChEBI" id="CHEBI:57945"/>
        <dbReference type="EC" id="7.1.1.2"/>
    </reaction>
</comment>
<evidence type="ECO:0000256" key="1">
    <source>
        <dbReference type="ARBA" id="ARBA00004448"/>
    </source>
</evidence>
<keyword evidence="13" id="KW-0830">Ubiquinone</keyword>
<evidence type="ECO:0000256" key="11">
    <source>
        <dbReference type="ARBA" id="ARBA00022989"/>
    </source>
</evidence>
<keyword evidence="9" id="KW-1278">Translocase</keyword>
<comment type="subcellular location">
    <subcellularLocation>
        <location evidence="1">Mitochondrion inner membrane</location>
        <topology evidence="1">Multi-pass membrane protein</topology>
    </subcellularLocation>
</comment>
<evidence type="ECO:0000256" key="14">
    <source>
        <dbReference type="ARBA" id="ARBA00023128"/>
    </source>
</evidence>
<proteinExistence type="inferred from homology"/>
<evidence type="ECO:0000256" key="7">
    <source>
        <dbReference type="ARBA" id="ARBA00022692"/>
    </source>
</evidence>
<dbReference type="InterPro" id="IPR001750">
    <property type="entry name" value="ND/Mrp_TM"/>
</dbReference>
<keyword evidence="14 21" id="KW-0496">Mitochondrion</keyword>
<keyword evidence="7 18" id="KW-0812">Transmembrane</keyword>
<evidence type="ECO:0000256" key="9">
    <source>
        <dbReference type="ARBA" id="ARBA00022967"/>
    </source>
</evidence>
<keyword evidence="12" id="KW-0520">NAD</keyword>
<dbReference type="AlphaFoldDB" id="C4NTM9"/>
<dbReference type="PANTHER" id="PTHR46552:SF1">
    <property type="entry name" value="NADH-UBIQUINONE OXIDOREDUCTASE CHAIN 2"/>
    <property type="match status" value="1"/>
</dbReference>
<keyword evidence="15 18" id="KW-0472">Membrane</keyword>
<evidence type="ECO:0000256" key="2">
    <source>
        <dbReference type="ARBA" id="ARBA00007012"/>
    </source>
</evidence>
<evidence type="ECO:0000256" key="16">
    <source>
        <dbReference type="ARBA" id="ARBA00031028"/>
    </source>
</evidence>
<feature type="chain" id="PRO_5002940453" description="NADH-ubiquinone oxidoreductase chain 2" evidence="19">
    <location>
        <begin position="22"/>
        <end position="321"/>
    </location>
</feature>
<dbReference type="GO" id="GO:0005743">
    <property type="term" value="C:mitochondrial inner membrane"/>
    <property type="evidence" value="ECO:0007669"/>
    <property type="project" value="UniProtKB-SubCell"/>
</dbReference>
<keyword evidence="6" id="KW-0679">Respiratory chain</keyword>
<evidence type="ECO:0000256" key="4">
    <source>
        <dbReference type="ARBA" id="ARBA00021008"/>
    </source>
</evidence>
<evidence type="ECO:0000256" key="6">
    <source>
        <dbReference type="ARBA" id="ARBA00022660"/>
    </source>
</evidence>
<geneLocation type="mitochondrion" evidence="21"/>
<accession>C4NTM9</accession>
<reference evidence="21" key="1">
    <citation type="journal article" date="2009" name="BMC Res. Notes">
        <title>Comparative mitogenomic analyses of three scallops (Bivalvia: Pectinidae) reveal high level variation of genomic organization and a diversity of transfer RNA gene sets.</title>
        <authorList>
            <person name="Wu X."/>
            <person name="Xu X."/>
            <person name="Yu Z."/>
            <person name="Kong X."/>
        </authorList>
    </citation>
    <scope>NUCLEOTIDE SEQUENCE</scope>
</reference>
<evidence type="ECO:0000256" key="12">
    <source>
        <dbReference type="ARBA" id="ARBA00023027"/>
    </source>
</evidence>
<feature type="transmembrane region" description="Helical" evidence="18">
    <location>
        <begin position="250"/>
        <end position="269"/>
    </location>
</feature>
<dbReference type="PANTHER" id="PTHR46552">
    <property type="entry name" value="NADH-UBIQUINONE OXIDOREDUCTASE CHAIN 2"/>
    <property type="match status" value="1"/>
</dbReference>
<feature type="domain" description="NADH:quinone oxidoreductase/Mrp antiporter transmembrane" evidence="20">
    <location>
        <begin position="23"/>
        <end position="273"/>
    </location>
</feature>
<keyword evidence="10" id="KW-0249">Electron transport</keyword>
<evidence type="ECO:0000256" key="5">
    <source>
        <dbReference type="ARBA" id="ARBA00022448"/>
    </source>
</evidence>
<dbReference type="Pfam" id="PF00361">
    <property type="entry name" value="Proton_antipo_M"/>
    <property type="match status" value="1"/>
</dbReference>
<feature type="transmembrane region" description="Helical" evidence="18">
    <location>
        <begin position="275"/>
        <end position="294"/>
    </location>
</feature>
<evidence type="ECO:0000259" key="20">
    <source>
        <dbReference type="Pfam" id="PF00361"/>
    </source>
</evidence>
<evidence type="ECO:0000256" key="3">
    <source>
        <dbReference type="ARBA" id="ARBA00012944"/>
    </source>
</evidence>